<dbReference type="Gene3D" id="1.10.1200.10">
    <property type="entry name" value="ACP-like"/>
    <property type="match status" value="1"/>
</dbReference>
<evidence type="ECO:0000313" key="5">
    <source>
        <dbReference type="Proteomes" id="UP000245647"/>
    </source>
</evidence>
<reference evidence="4 5" key="1">
    <citation type="submission" date="2018-04" db="EMBL/GenBank/DDBJ databases">
        <title>Pedobacter chongqingensis sp. nov., isolated from a rottenly hemp rope.</title>
        <authorList>
            <person name="Cai Y."/>
        </authorList>
    </citation>
    <scope>NUCLEOTIDE SEQUENCE [LARGE SCALE GENOMIC DNA]</scope>
    <source>
        <strain evidence="4 5">FJ4-8</strain>
    </source>
</reference>
<feature type="domain" description="Carrier" evidence="3">
    <location>
        <begin position="1"/>
        <end position="74"/>
    </location>
</feature>
<gene>
    <name evidence="4" type="ORF">DDR33_21985</name>
</gene>
<dbReference type="Proteomes" id="UP000245647">
    <property type="component" value="Unassembled WGS sequence"/>
</dbReference>
<sequence>MKDLIREQLCLVSGLPESAFPDHADLRKDVGLDSITMIEVIASLEDHFLISIPHGDYHRLKSVQTIEDYLQDRAVETPI</sequence>
<keyword evidence="2" id="KW-0597">Phosphoprotein</keyword>
<dbReference type="InterPro" id="IPR036736">
    <property type="entry name" value="ACP-like_sf"/>
</dbReference>
<dbReference type="Pfam" id="PF00550">
    <property type="entry name" value="PP-binding"/>
    <property type="match status" value="1"/>
</dbReference>
<protein>
    <submittedName>
        <fullName evidence="4">Phosphopantetheine-binding protein</fullName>
    </submittedName>
</protein>
<proteinExistence type="predicted"/>
<dbReference type="SUPFAM" id="SSF47336">
    <property type="entry name" value="ACP-like"/>
    <property type="match status" value="1"/>
</dbReference>
<dbReference type="InterPro" id="IPR009081">
    <property type="entry name" value="PP-bd_ACP"/>
</dbReference>
<keyword evidence="5" id="KW-1185">Reference proteome</keyword>
<name>A0A2U2PBK4_9SPHI</name>
<evidence type="ECO:0000256" key="2">
    <source>
        <dbReference type="ARBA" id="ARBA00022553"/>
    </source>
</evidence>
<dbReference type="RefSeq" id="WP_109417956.1">
    <property type="nucleotide sequence ID" value="NZ_QEAS01000024.1"/>
</dbReference>
<dbReference type="InterPro" id="IPR006162">
    <property type="entry name" value="Ppantetheine_attach_site"/>
</dbReference>
<accession>A0A2U2PBK4</accession>
<organism evidence="4 5">
    <name type="scientific">Pararcticibacter amylolyticus</name>
    <dbReference type="NCBI Taxonomy" id="2173175"/>
    <lineage>
        <taxon>Bacteria</taxon>
        <taxon>Pseudomonadati</taxon>
        <taxon>Bacteroidota</taxon>
        <taxon>Sphingobacteriia</taxon>
        <taxon>Sphingobacteriales</taxon>
        <taxon>Sphingobacteriaceae</taxon>
        <taxon>Pararcticibacter</taxon>
    </lineage>
</organism>
<dbReference type="PROSITE" id="PS50075">
    <property type="entry name" value="CARRIER"/>
    <property type="match status" value="1"/>
</dbReference>
<dbReference type="PROSITE" id="PS00012">
    <property type="entry name" value="PHOSPHOPANTETHEINE"/>
    <property type="match status" value="1"/>
</dbReference>
<evidence type="ECO:0000313" key="4">
    <source>
        <dbReference type="EMBL" id="PWG78499.1"/>
    </source>
</evidence>
<comment type="caution">
    <text evidence="4">The sequence shown here is derived from an EMBL/GenBank/DDBJ whole genome shotgun (WGS) entry which is preliminary data.</text>
</comment>
<evidence type="ECO:0000256" key="1">
    <source>
        <dbReference type="ARBA" id="ARBA00022450"/>
    </source>
</evidence>
<dbReference type="OrthoDB" id="9804551at2"/>
<dbReference type="EMBL" id="QEAS01000024">
    <property type="protein sequence ID" value="PWG78499.1"/>
    <property type="molecule type" value="Genomic_DNA"/>
</dbReference>
<evidence type="ECO:0000259" key="3">
    <source>
        <dbReference type="PROSITE" id="PS50075"/>
    </source>
</evidence>
<dbReference type="AlphaFoldDB" id="A0A2U2PBK4"/>
<keyword evidence="1" id="KW-0596">Phosphopantetheine</keyword>